<gene>
    <name evidence="4 5" type="primary">mqnA</name>
    <name evidence="5" type="ORF">Cabys_3285</name>
    <name evidence="6" type="ORF">Calab_0467</name>
</gene>
<proteinExistence type="inferred from homology"/>
<evidence type="ECO:0000256" key="4">
    <source>
        <dbReference type="HAMAP-Rule" id="MF_00995"/>
    </source>
</evidence>
<evidence type="ECO:0000256" key="1">
    <source>
        <dbReference type="ARBA" id="ARBA00004863"/>
    </source>
</evidence>
<dbReference type="PANTHER" id="PTHR37690:SF1">
    <property type="entry name" value="CHORISMATE DEHYDRATASE"/>
    <property type="match status" value="1"/>
</dbReference>
<dbReference type="CDD" id="cd13634">
    <property type="entry name" value="PBP2_Sco4506"/>
    <property type="match status" value="1"/>
</dbReference>
<evidence type="ECO:0000313" key="5">
    <source>
        <dbReference type="EMBL" id="APF20033.1"/>
    </source>
</evidence>
<evidence type="ECO:0000256" key="2">
    <source>
        <dbReference type="ARBA" id="ARBA00022428"/>
    </source>
</evidence>
<reference evidence="6 7" key="1">
    <citation type="submission" date="2011-09" db="EMBL/GenBank/DDBJ databases">
        <title>The permanent draft genome of Caldithrix abyssi DSM 13497.</title>
        <authorList>
            <consortium name="US DOE Joint Genome Institute (JGI-PGF)"/>
            <person name="Lucas S."/>
            <person name="Han J."/>
            <person name="Lapidus A."/>
            <person name="Bruce D."/>
            <person name="Goodwin L."/>
            <person name="Pitluck S."/>
            <person name="Peters L."/>
            <person name="Kyrpides N."/>
            <person name="Mavromatis K."/>
            <person name="Ivanova N."/>
            <person name="Mikhailova N."/>
            <person name="Chertkov O."/>
            <person name="Detter J.C."/>
            <person name="Tapia R."/>
            <person name="Han C."/>
            <person name="Land M."/>
            <person name="Hauser L."/>
            <person name="Markowitz V."/>
            <person name="Cheng J.-F."/>
            <person name="Hugenholtz P."/>
            <person name="Woyke T."/>
            <person name="Wu D."/>
            <person name="Spring S."/>
            <person name="Brambilla E."/>
            <person name="Klenk H.-P."/>
            <person name="Eisen J.A."/>
        </authorList>
    </citation>
    <scope>NUCLEOTIDE SEQUENCE [LARGE SCALE GENOMIC DNA]</scope>
    <source>
        <strain evidence="6 7">DSM 13497</strain>
    </source>
</reference>
<comment type="similarity">
    <text evidence="4">Belongs to the MqnA/MqnD family. MqnA subfamily.</text>
</comment>
<protein>
    <recommendedName>
        <fullName evidence="4">Chorismate dehydratase</fullName>
        <ecNumber evidence="4">4.2.1.151</ecNumber>
    </recommendedName>
    <alternativeName>
        <fullName evidence="4">Menaquinone biosynthetic enzyme MqnA</fullName>
    </alternativeName>
</protein>
<evidence type="ECO:0000256" key="3">
    <source>
        <dbReference type="ARBA" id="ARBA00023239"/>
    </source>
</evidence>
<dbReference type="Pfam" id="PF02621">
    <property type="entry name" value="VitK2_biosynth"/>
    <property type="match status" value="1"/>
</dbReference>
<dbReference type="GO" id="GO:0016836">
    <property type="term" value="F:hydro-lyase activity"/>
    <property type="evidence" value="ECO:0007669"/>
    <property type="project" value="UniProtKB-UniRule"/>
</dbReference>
<dbReference type="SUPFAM" id="SSF53850">
    <property type="entry name" value="Periplasmic binding protein-like II"/>
    <property type="match status" value="1"/>
</dbReference>
<dbReference type="EMBL" id="CP018099">
    <property type="protein sequence ID" value="APF20033.1"/>
    <property type="molecule type" value="Genomic_DNA"/>
</dbReference>
<dbReference type="RefSeq" id="WP_006927034.1">
    <property type="nucleotide sequence ID" value="NZ_CM001402.1"/>
</dbReference>
<dbReference type="EC" id="4.2.1.151" evidence="4"/>
<evidence type="ECO:0000313" key="6">
    <source>
        <dbReference type="EMBL" id="EHO40112.1"/>
    </source>
</evidence>
<comment type="pathway">
    <text evidence="1 4">Quinol/quinone metabolism; menaquinone biosynthesis.</text>
</comment>
<keyword evidence="2 4" id="KW-0474">Menaquinone biosynthesis</keyword>
<name>H1XR18_CALAY</name>
<keyword evidence="7" id="KW-1185">Reference proteome</keyword>
<keyword evidence="3 4" id="KW-0456">Lyase</keyword>
<evidence type="ECO:0000313" key="8">
    <source>
        <dbReference type="Proteomes" id="UP000183868"/>
    </source>
</evidence>
<dbReference type="Proteomes" id="UP000004671">
    <property type="component" value="Chromosome"/>
</dbReference>
<dbReference type="InterPro" id="IPR030868">
    <property type="entry name" value="MqnA"/>
</dbReference>
<dbReference type="HAMAP" id="MF_00995">
    <property type="entry name" value="MqnA"/>
    <property type="match status" value="1"/>
</dbReference>
<dbReference type="GO" id="GO:0009234">
    <property type="term" value="P:menaquinone biosynthetic process"/>
    <property type="evidence" value="ECO:0007669"/>
    <property type="project" value="UniProtKB-UniRule"/>
</dbReference>
<reference evidence="5 8" key="2">
    <citation type="submission" date="2016-11" db="EMBL/GenBank/DDBJ databases">
        <title>Genomic analysis of Caldithrix abyssi and proposal of a novel bacterial phylum Caldithrichaeota.</title>
        <authorList>
            <person name="Kublanov I."/>
            <person name="Sigalova O."/>
            <person name="Gavrilov S."/>
            <person name="Lebedinsky A."/>
            <person name="Ivanova N."/>
            <person name="Daum C."/>
            <person name="Reddy T."/>
            <person name="Klenk H.P."/>
            <person name="Goker M."/>
            <person name="Reva O."/>
            <person name="Miroshnichenko M."/>
            <person name="Kyprides N."/>
            <person name="Woyke T."/>
            <person name="Gelfand M."/>
        </authorList>
    </citation>
    <scope>NUCLEOTIDE SEQUENCE [LARGE SCALE GENOMIC DNA]</scope>
    <source>
        <strain evidence="5 8">LF13</strain>
    </source>
</reference>
<dbReference type="InParanoid" id="H1XR18"/>
<dbReference type="eggNOG" id="COG1427">
    <property type="taxonomic scope" value="Bacteria"/>
</dbReference>
<dbReference type="KEGG" id="caby:Cabys_3285"/>
<dbReference type="OrthoDB" id="9810112at2"/>
<dbReference type="EMBL" id="CM001402">
    <property type="protein sequence ID" value="EHO40112.1"/>
    <property type="molecule type" value="Genomic_DNA"/>
</dbReference>
<dbReference type="AlphaFoldDB" id="H1XR18"/>
<dbReference type="InterPro" id="IPR003773">
    <property type="entry name" value="Menaquinone_biosynth"/>
</dbReference>
<dbReference type="PANTHER" id="PTHR37690">
    <property type="entry name" value="CHORISMATE DEHYDRATASE"/>
    <property type="match status" value="1"/>
</dbReference>
<comment type="function">
    <text evidence="4">Catalyzes the dehydration of chorismate into 3-[(1-carboxyvinyl)oxy]benzoate, a step in the biosynthesis of menaquinone (MK, vitamin K2).</text>
</comment>
<accession>H1XR18</accession>
<comment type="catalytic activity">
    <reaction evidence="4">
        <text>chorismate = 3-[(1-carboxyvinyl)-oxy]benzoate + H2O</text>
        <dbReference type="Rhea" id="RHEA:40051"/>
        <dbReference type="ChEBI" id="CHEBI:15377"/>
        <dbReference type="ChEBI" id="CHEBI:29748"/>
        <dbReference type="ChEBI" id="CHEBI:76981"/>
        <dbReference type="EC" id="4.2.1.151"/>
    </reaction>
</comment>
<dbReference type="Gene3D" id="3.40.190.10">
    <property type="entry name" value="Periplasmic binding protein-like II"/>
    <property type="match status" value="2"/>
</dbReference>
<dbReference type="STRING" id="880073.Cabys_3285"/>
<organism evidence="6 7">
    <name type="scientific">Caldithrix abyssi DSM 13497</name>
    <dbReference type="NCBI Taxonomy" id="880073"/>
    <lineage>
        <taxon>Bacteria</taxon>
        <taxon>Pseudomonadati</taxon>
        <taxon>Calditrichota</taxon>
        <taxon>Calditrichia</taxon>
        <taxon>Calditrichales</taxon>
        <taxon>Calditrichaceae</taxon>
        <taxon>Caldithrix</taxon>
    </lineage>
</organism>
<dbReference type="PaxDb" id="880073-Calab_0467"/>
<dbReference type="Proteomes" id="UP000183868">
    <property type="component" value="Chromosome"/>
</dbReference>
<dbReference type="UniPathway" id="UPA00079"/>
<evidence type="ECO:0000313" key="7">
    <source>
        <dbReference type="Proteomes" id="UP000004671"/>
    </source>
</evidence>
<sequence length="289" mass="32823">MEINNLFGGASQTQPEGDAPISYKVKNVSYVSYLNTKPLVYGLEKGLVKHDFVMQKDVPSVCAERLLQGEVELGLIPSIEYARGKGGLKIVPELCIASRGAVKSVALFFNQDIRRINTIALDTSSRTSVALLKILLLEKFEIEPQFVPMAPDLQEMLQKADAALVIGDRALQYQASFPNHLDLGEEWTDMTGLPFVYAFWAGHELSLSNDEVTIMQKSYEIGAQNIEKISREYAVGKTQSWQFYQEYLTRNIFYKLDEDEKAGLLEFYHYAFYLGLIEHIPELHFYEDQ</sequence>
<dbReference type="HOGENOM" id="CLU_059898_0_0_0"/>